<dbReference type="Proteomes" id="UP001366166">
    <property type="component" value="Chromosome"/>
</dbReference>
<evidence type="ECO:0000256" key="4">
    <source>
        <dbReference type="RuleBase" id="RU003719"/>
    </source>
</evidence>
<gene>
    <name evidence="7" type="ORF">FAK_06040</name>
</gene>
<dbReference type="FunFam" id="3.40.50.720:FF:000041">
    <property type="entry name" value="D-3-phosphoglycerate dehydrogenase"/>
    <property type="match status" value="1"/>
</dbReference>
<evidence type="ECO:0000259" key="6">
    <source>
        <dbReference type="Pfam" id="PF02826"/>
    </source>
</evidence>
<protein>
    <submittedName>
        <fullName evidence="7">2-hydroxyacid dehydrogenase</fullName>
    </submittedName>
</protein>
<dbReference type="InterPro" id="IPR006139">
    <property type="entry name" value="D-isomer_2_OHA_DH_cat_dom"/>
</dbReference>
<evidence type="ECO:0000256" key="3">
    <source>
        <dbReference type="ARBA" id="ARBA00023027"/>
    </source>
</evidence>
<feature type="domain" description="D-isomer specific 2-hydroxyacid dehydrogenase catalytic" evidence="5">
    <location>
        <begin position="5"/>
        <end position="309"/>
    </location>
</feature>
<dbReference type="InterPro" id="IPR050857">
    <property type="entry name" value="D-2-hydroxyacid_DH"/>
</dbReference>
<dbReference type="RefSeq" id="WP_338605259.1">
    <property type="nucleotide sequence ID" value="NZ_AP028679.1"/>
</dbReference>
<keyword evidence="8" id="KW-1185">Reference proteome</keyword>
<dbReference type="GO" id="GO:0047545">
    <property type="term" value="F:(S)-2-hydroxyglutarate dehydrogenase activity"/>
    <property type="evidence" value="ECO:0007669"/>
    <property type="project" value="UniProtKB-ARBA"/>
</dbReference>
<evidence type="ECO:0000256" key="1">
    <source>
        <dbReference type="ARBA" id="ARBA00005854"/>
    </source>
</evidence>
<sequence length="311" mass="32618">MPDIVISEFMDQDAVDAVSQRYEVVYDAGLVDRPEELAGLLAEARALVVRNRTQVTAALLEAAPQLKVVGRLGVGLDNIDTAACKARGVAVCPATGANDLAVAEWVIASAMLLFRLAFSARAQVIDGLWPRGACMGRETAGKALGLVGFGNIAKETARLARALGMRVLAYDPYVPADDPAWAGAQRFESLTALLAASDAVSLHVPLTDSTRHLIDAAAIAAMKPGAILLNAARGGVVDEDALVGALRSGALGGAALDVYEHEPLTQEYGQRFAGLDNLILTPHIGGVTVESNERVSKLTMENVVRVLEEGA</sequence>
<dbReference type="InterPro" id="IPR036291">
    <property type="entry name" value="NAD(P)-bd_dom_sf"/>
</dbReference>
<dbReference type="AlphaFoldDB" id="A0AAU9E8T4"/>
<dbReference type="PANTHER" id="PTHR42789:SF1">
    <property type="entry name" value="D-ISOMER SPECIFIC 2-HYDROXYACID DEHYDROGENASE FAMILY PROTEIN (AFU_ORTHOLOGUE AFUA_6G10090)"/>
    <property type="match status" value="1"/>
</dbReference>
<dbReference type="Pfam" id="PF02826">
    <property type="entry name" value="2-Hacid_dh_C"/>
    <property type="match status" value="1"/>
</dbReference>
<keyword evidence="3" id="KW-0520">NAD</keyword>
<dbReference type="SUPFAM" id="SSF52283">
    <property type="entry name" value="Formate/glycerate dehydrogenase catalytic domain-like"/>
    <property type="match status" value="1"/>
</dbReference>
<evidence type="ECO:0000313" key="7">
    <source>
        <dbReference type="EMBL" id="BEQ13538.1"/>
    </source>
</evidence>
<reference evidence="8" key="1">
    <citation type="journal article" date="2023" name="Arch. Microbiol.">
        <title>Desulfoferula mesophilus gen. nov. sp. nov., a mesophilic sulfate-reducing bacterium isolated from a brackish lake sediment.</title>
        <authorList>
            <person name="Watanabe T."/>
            <person name="Yabe T."/>
            <person name="Tsuji J.M."/>
            <person name="Fukui M."/>
        </authorList>
    </citation>
    <scope>NUCLEOTIDE SEQUENCE [LARGE SCALE GENOMIC DNA]</scope>
    <source>
        <strain evidence="8">12FAK</strain>
    </source>
</reference>
<evidence type="ECO:0000256" key="2">
    <source>
        <dbReference type="ARBA" id="ARBA00023002"/>
    </source>
</evidence>
<accession>A0AAU9E8T4</accession>
<dbReference type="InterPro" id="IPR029753">
    <property type="entry name" value="D-isomer_DH_CS"/>
</dbReference>
<keyword evidence="2 4" id="KW-0560">Oxidoreductase</keyword>
<name>A0AAU9E8T4_9BACT</name>
<dbReference type="PROSITE" id="PS00670">
    <property type="entry name" value="D_2_HYDROXYACID_DH_2"/>
    <property type="match status" value="1"/>
</dbReference>
<dbReference type="GO" id="GO:0051287">
    <property type="term" value="F:NAD binding"/>
    <property type="evidence" value="ECO:0007669"/>
    <property type="project" value="InterPro"/>
</dbReference>
<dbReference type="PROSITE" id="PS00671">
    <property type="entry name" value="D_2_HYDROXYACID_DH_3"/>
    <property type="match status" value="1"/>
</dbReference>
<proteinExistence type="inferred from homology"/>
<dbReference type="KEGG" id="dmp:FAK_06040"/>
<organism evidence="7 8">
    <name type="scientific">Desulfoferula mesophila</name>
    <dbReference type="NCBI Taxonomy" id="3058419"/>
    <lineage>
        <taxon>Bacteria</taxon>
        <taxon>Pseudomonadati</taxon>
        <taxon>Thermodesulfobacteriota</taxon>
        <taxon>Desulfarculia</taxon>
        <taxon>Desulfarculales</taxon>
        <taxon>Desulfarculaceae</taxon>
        <taxon>Desulfoferula</taxon>
    </lineage>
</organism>
<dbReference type="PANTHER" id="PTHR42789">
    <property type="entry name" value="D-ISOMER SPECIFIC 2-HYDROXYACID DEHYDROGENASE FAMILY PROTEIN (AFU_ORTHOLOGUE AFUA_6G10090)"/>
    <property type="match status" value="1"/>
</dbReference>
<dbReference type="Gene3D" id="3.40.50.720">
    <property type="entry name" value="NAD(P)-binding Rossmann-like Domain"/>
    <property type="match status" value="2"/>
</dbReference>
<dbReference type="GO" id="GO:0006564">
    <property type="term" value="P:L-serine biosynthetic process"/>
    <property type="evidence" value="ECO:0007669"/>
    <property type="project" value="UniProtKB-ARBA"/>
</dbReference>
<dbReference type="SUPFAM" id="SSF51735">
    <property type="entry name" value="NAD(P)-binding Rossmann-fold domains"/>
    <property type="match status" value="1"/>
</dbReference>
<dbReference type="InterPro" id="IPR006140">
    <property type="entry name" value="D-isomer_DH_NAD-bd"/>
</dbReference>
<feature type="domain" description="D-isomer specific 2-hydroxyacid dehydrogenase NAD-binding" evidence="6">
    <location>
        <begin position="109"/>
        <end position="285"/>
    </location>
</feature>
<dbReference type="CDD" id="cd12173">
    <property type="entry name" value="PGDH_4"/>
    <property type="match status" value="1"/>
</dbReference>
<dbReference type="Pfam" id="PF00389">
    <property type="entry name" value="2-Hacid_dh"/>
    <property type="match status" value="1"/>
</dbReference>
<comment type="similarity">
    <text evidence="1 4">Belongs to the D-isomer specific 2-hydroxyacid dehydrogenase family.</text>
</comment>
<evidence type="ECO:0000259" key="5">
    <source>
        <dbReference type="Pfam" id="PF00389"/>
    </source>
</evidence>
<dbReference type="EMBL" id="AP028679">
    <property type="protein sequence ID" value="BEQ13538.1"/>
    <property type="molecule type" value="Genomic_DNA"/>
</dbReference>
<evidence type="ECO:0000313" key="8">
    <source>
        <dbReference type="Proteomes" id="UP001366166"/>
    </source>
</evidence>
<dbReference type="GO" id="GO:0004617">
    <property type="term" value="F:phosphoglycerate dehydrogenase activity"/>
    <property type="evidence" value="ECO:0007669"/>
    <property type="project" value="UniProtKB-ARBA"/>
</dbReference>